<dbReference type="InterPro" id="IPR039420">
    <property type="entry name" value="WalR-like"/>
</dbReference>
<dbReference type="PROSITE" id="PS00622">
    <property type="entry name" value="HTH_LUXR_1"/>
    <property type="match status" value="1"/>
</dbReference>
<dbReference type="CDD" id="cd17535">
    <property type="entry name" value="REC_NarL-like"/>
    <property type="match status" value="1"/>
</dbReference>
<dbReference type="InterPro" id="IPR016032">
    <property type="entry name" value="Sig_transdc_resp-reg_C-effctor"/>
</dbReference>
<accession>A0A2S9YSJ6</accession>
<dbReference type="Pfam" id="PF00196">
    <property type="entry name" value="GerE"/>
    <property type="match status" value="1"/>
</dbReference>
<dbReference type="SUPFAM" id="SSF52172">
    <property type="entry name" value="CheY-like"/>
    <property type="match status" value="1"/>
</dbReference>
<evidence type="ECO:0000256" key="2">
    <source>
        <dbReference type="ARBA" id="ARBA00023125"/>
    </source>
</evidence>
<evidence type="ECO:0000256" key="1">
    <source>
        <dbReference type="ARBA" id="ARBA00022553"/>
    </source>
</evidence>
<organism evidence="6 7">
    <name type="scientific">Enhygromyxa salina</name>
    <dbReference type="NCBI Taxonomy" id="215803"/>
    <lineage>
        <taxon>Bacteria</taxon>
        <taxon>Pseudomonadati</taxon>
        <taxon>Myxococcota</taxon>
        <taxon>Polyangia</taxon>
        <taxon>Nannocystales</taxon>
        <taxon>Nannocystaceae</taxon>
        <taxon>Enhygromyxa</taxon>
    </lineage>
</organism>
<dbReference type="Proteomes" id="UP000238823">
    <property type="component" value="Unassembled WGS sequence"/>
</dbReference>
<dbReference type="EMBL" id="PVNL01000045">
    <property type="protein sequence ID" value="PRQ08074.1"/>
    <property type="molecule type" value="Genomic_DNA"/>
</dbReference>
<dbReference type="InterPro" id="IPR011006">
    <property type="entry name" value="CheY-like_superfamily"/>
</dbReference>
<feature type="domain" description="HTH luxR-type" evidence="4">
    <location>
        <begin position="139"/>
        <end position="204"/>
    </location>
</feature>
<evidence type="ECO:0000259" key="5">
    <source>
        <dbReference type="PROSITE" id="PS50110"/>
    </source>
</evidence>
<feature type="modified residue" description="4-aspartylphosphate" evidence="3">
    <location>
        <position position="54"/>
    </location>
</feature>
<dbReference type="RefSeq" id="WP_181233641.1">
    <property type="nucleotide sequence ID" value="NZ_PVNL01000045.1"/>
</dbReference>
<evidence type="ECO:0000256" key="3">
    <source>
        <dbReference type="PROSITE-ProRule" id="PRU00169"/>
    </source>
</evidence>
<dbReference type="InterPro" id="IPR000792">
    <property type="entry name" value="Tscrpt_reg_LuxR_C"/>
</dbReference>
<dbReference type="AlphaFoldDB" id="A0A2S9YSJ6"/>
<dbReference type="GO" id="GO:0003677">
    <property type="term" value="F:DNA binding"/>
    <property type="evidence" value="ECO:0007669"/>
    <property type="project" value="UniProtKB-KW"/>
</dbReference>
<protein>
    <submittedName>
        <fullName evidence="6">Response regulator UvrY</fullName>
    </submittedName>
</protein>
<sequence>MIRVFVADDHAVVREGLALVLEATPGMVYAGAAGETRELLAKVRDGQWDVLVLDLSMPGGGGLEILRQIQGLRPDIRTVVYSMYPEEQYGARVLQMGAAAYLSKSRSTDELLAAISRAYQGLRYVTQPIAEQFLDPRSGDALAPSLSDRELQILELIADGVRTSDIAATLCISASTVSTHLKRIKGKFRVSSTTELVQAALRTGVVVRDPPAPD</sequence>
<feature type="domain" description="Response regulatory" evidence="5">
    <location>
        <begin position="3"/>
        <end position="119"/>
    </location>
</feature>
<dbReference type="Gene3D" id="3.40.50.2300">
    <property type="match status" value="1"/>
</dbReference>
<dbReference type="GO" id="GO:0006355">
    <property type="term" value="P:regulation of DNA-templated transcription"/>
    <property type="evidence" value="ECO:0007669"/>
    <property type="project" value="InterPro"/>
</dbReference>
<dbReference type="CDD" id="cd06170">
    <property type="entry name" value="LuxR_C_like"/>
    <property type="match status" value="1"/>
</dbReference>
<dbReference type="GO" id="GO:0000160">
    <property type="term" value="P:phosphorelay signal transduction system"/>
    <property type="evidence" value="ECO:0007669"/>
    <property type="project" value="InterPro"/>
</dbReference>
<reference evidence="6 7" key="1">
    <citation type="submission" date="2018-03" db="EMBL/GenBank/DDBJ databases">
        <title>Draft Genome Sequences of the Obligatory Marine Myxobacteria Enhygromyxa salina SWB007.</title>
        <authorList>
            <person name="Poehlein A."/>
            <person name="Moghaddam J.A."/>
            <person name="Harms H."/>
            <person name="Alanjari M."/>
            <person name="Koenig G.M."/>
            <person name="Daniel R."/>
            <person name="Schaeberle T.F."/>
        </authorList>
    </citation>
    <scope>NUCLEOTIDE SEQUENCE [LARGE SCALE GENOMIC DNA]</scope>
    <source>
        <strain evidence="6 7">SWB007</strain>
    </source>
</reference>
<dbReference type="InterPro" id="IPR001789">
    <property type="entry name" value="Sig_transdc_resp-reg_receiver"/>
</dbReference>
<keyword evidence="2" id="KW-0238">DNA-binding</keyword>
<dbReference type="PANTHER" id="PTHR43214">
    <property type="entry name" value="TWO-COMPONENT RESPONSE REGULATOR"/>
    <property type="match status" value="1"/>
</dbReference>
<dbReference type="PRINTS" id="PR00038">
    <property type="entry name" value="HTHLUXR"/>
</dbReference>
<dbReference type="SMART" id="SM00448">
    <property type="entry name" value="REC"/>
    <property type="match status" value="1"/>
</dbReference>
<gene>
    <name evidence="6" type="primary">uvrY</name>
    <name evidence="6" type="ORF">ENSA7_22280</name>
</gene>
<comment type="caution">
    <text evidence="6">The sequence shown here is derived from an EMBL/GenBank/DDBJ whole genome shotgun (WGS) entry which is preliminary data.</text>
</comment>
<evidence type="ECO:0000259" key="4">
    <source>
        <dbReference type="PROSITE" id="PS50043"/>
    </source>
</evidence>
<evidence type="ECO:0000313" key="7">
    <source>
        <dbReference type="Proteomes" id="UP000238823"/>
    </source>
</evidence>
<dbReference type="PROSITE" id="PS50110">
    <property type="entry name" value="RESPONSE_REGULATORY"/>
    <property type="match status" value="1"/>
</dbReference>
<name>A0A2S9YSJ6_9BACT</name>
<proteinExistence type="predicted"/>
<dbReference type="SMART" id="SM00421">
    <property type="entry name" value="HTH_LUXR"/>
    <property type="match status" value="1"/>
</dbReference>
<dbReference type="InterPro" id="IPR058245">
    <property type="entry name" value="NreC/VraR/RcsB-like_REC"/>
</dbReference>
<keyword evidence="1 3" id="KW-0597">Phosphoprotein</keyword>
<dbReference type="SUPFAM" id="SSF46894">
    <property type="entry name" value="C-terminal effector domain of the bipartite response regulators"/>
    <property type="match status" value="1"/>
</dbReference>
<evidence type="ECO:0000313" key="6">
    <source>
        <dbReference type="EMBL" id="PRQ08074.1"/>
    </source>
</evidence>
<dbReference type="PROSITE" id="PS50043">
    <property type="entry name" value="HTH_LUXR_2"/>
    <property type="match status" value="1"/>
</dbReference>
<dbReference type="Pfam" id="PF00072">
    <property type="entry name" value="Response_reg"/>
    <property type="match status" value="1"/>
</dbReference>